<dbReference type="AlphaFoldDB" id="A0A8H3LFE1"/>
<reference evidence="1" key="1">
    <citation type="submission" date="2019-10" db="EMBL/GenBank/DDBJ databases">
        <title>Conservation and host-specific expression of non-tandemly repeated heterogenous ribosome RNA gene in arbuscular mycorrhizal fungi.</title>
        <authorList>
            <person name="Maeda T."/>
            <person name="Kobayashi Y."/>
            <person name="Nakagawa T."/>
            <person name="Ezawa T."/>
            <person name="Yamaguchi K."/>
            <person name="Bino T."/>
            <person name="Nishimoto Y."/>
            <person name="Shigenobu S."/>
            <person name="Kawaguchi M."/>
        </authorList>
    </citation>
    <scope>NUCLEOTIDE SEQUENCE</scope>
    <source>
        <strain evidence="1">HR1</strain>
    </source>
</reference>
<proteinExistence type="predicted"/>
<comment type="caution">
    <text evidence="1">The sequence shown here is derived from an EMBL/GenBank/DDBJ whole genome shotgun (WGS) entry which is preliminary data.</text>
</comment>
<evidence type="ECO:0000313" key="1">
    <source>
        <dbReference type="EMBL" id="GES87432.1"/>
    </source>
</evidence>
<dbReference type="EMBL" id="BLAL01000167">
    <property type="protein sequence ID" value="GES87432.1"/>
    <property type="molecule type" value="Genomic_DNA"/>
</dbReference>
<protein>
    <submittedName>
        <fullName evidence="1">Uncharacterized protein</fullName>
    </submittedName>
</protein>
<dbReference type="Proteomes" id="UP000615446">
    <property type="component" value="Unassembled WGS sequence"/>
</dbReference>
<organism evidence="1 2">
    <name type="scientific">Rhizophagus clarus</name>
    <dbReference type="NCBI Taxonomy" id="94130"/>
    <lineage>
        <taxon>Eukaryota</taxon>
        <taxon>Fungi</taxon>
        <taxon>Fungi incertae sedis</taxon>
        <taxon>Mucoromycota</taxon>
        <taxon>Glomeromycotina</taxon>
        <taxon>Glomeromycetes</taxon>
        <taxon>Glomerales</taxon>
        <taxon>Glomeraceae</taxon>
        <taxon>Rhizophagus</taxon>
    </lineage>
</organism>
<name>A0A8H3LFE1_9GLOM</name>
<gene>
    <name evidence="1" type="ORF">RCL2_001442400</name>
</gene>
<sequence length="68" mass="7727">MINTGAVKQPEGKYFVIGWIFYDIFCHQLLCPELSFTQETAIYMLKEIVIHNSYATAASPTLRSISLL</sequence>
<evidence type="ECO:0000313" key="2">
    <source>
        <dbReference type="Proteomes" id="UP000615446"/>
    </source>
</evidence>
<accession>A0A8H3LFE1</accession>